<accession>A0ACA9LZ86</accession>
<proteinExistence type="predicted"/>
<dbReference type="Proteomes" id="UP000789702">
    <property type="component" value="Unassembled WGS sequence"/>
</dbReference>
<organism evidence="1 2">
    <name type="scientific">Dentiscutata heterogama</name>
    <dbReference type="NCBI Taxonomy" id="1316150"/>
    <lineage>
        <taxon>Eukaryota</taxon>
        <taxon>Fungi</taxon>
        <taxon>Fungi incertae sedis</taxon>
        <taxon>Mucoromycota</taxon>
        <taxon>Glomeromycotina</taxon>
        <taxon>Glomeromycetes</taxon>
        <taxon>Diversisporales</taxon>
        <taxon>Gigasporaceae</taxon>
        <taxon>Dentiscutata</taxon>
    </lineage>
</organism>
<protein>
    <submittedName>
        <fullName evidence="1">12009_t:CDS:1</fullName>
    </submittedName>
</protein>
<evidence type="ECO:0000313" key="1">
    <source>
        <dbReference type="EMBL" id="CAG8557403.1"/>
    </source>
</evidence>
<evidence type="ECO:0000313" key="2">
    <source>
        <dbReference type="Proteomes" id="UP000789702"/>
    </source>
</evidence>
<keyword evidence="2" id="KW-1185">Reference proteome</keyword>
<dbReference type="EMBL" id="CAJVPU010006147">
    <property type="protein sequence ID" value="CAG8557403.1"/>
    <property type="molecule type" value="Genomic_DNA"/>
</dbReference>
<comment type="caution">
    <text evidence="1">The sequence shown here is derived from an EMBL/GenBank/DDBJ whole genome shotgun (WGS) entry which is preliminary data.</text>
</comment>
<name>A0ACA9LZ86_9GLOM</name>
<reference evidence="1" key="1">
    <citation type="submission" date="2021-06" db="EMBL/GenBank/DDBJ databases">
        <authorList>
            <person name="Kallberg Y."/>
            <person name="Tangrot J."/>
            <person name="Rosling A."/>
        </authorList>
    </citation>
    <scope>NUCLEOTIDE SEQUENCE</scope>
    <source>
        <strain evidence="1">IL203A</strain>
    </source>
</reference>
<sequence length="269" mass="31359">QTNFFFQVLYTFAQRVNPEKISSDHKTMNVLLFVNKIFCGCKPIKIKWNDLESISIFGNVPDCIGQRKFFWTVTQRRFTNSNLFTQSVNVYGFFFALGCEINLTLGEIPSNRANYYYECNTGFYLWLRLWFNRIKQDTKDIPARDGELRLRDSCYFSDRMFFISNSSCSQDTSTVRFFIDTTYAFVKIYVVGLLPIIAIRKILIHESVRINTAPSLAEDLKILFSKKRAYIIPLIYIISAVSIGSTFFDTISNDHERKRALLLYPGDKE</sequence>
<gene>
    <name evidence="1" type="ORF">DHETER_LOCUS5495</name>
</gene>
<feature type="non-terminal residue" evidence="1">
    <location>
        <position position="1"/>
    </location>
</feature>